<dbReference type="KEGG" id="chq:AQ619_17100"/>
<dbReference type="InterPro" id="IPR045526">
    <property type="entry name" value="DUF6471"/>
</dbReference>
<dbReference type="RefSeq" id="WP_062150515.1">
    <property type="nucleotide sequence ID" value="NZ_CP013002.1"/>
</dbReference>
<keyword evidence="3" id="KW-1185">Reference proteome</keyword>
<dbReference type="EMBL" id="CP013002">
    <property type="protein sequence ID" value="ALL15388.1"/>
    <property type="molecule type" value="Genomic_DNA"/>
</dbReference>
<evidence type="ECO:0000313" key="2">
    <source>
        <dbReference type="EMBL" id="ALL15388.1"/>
    </source>
</evidence>
<gene>
    <name evidence="2" type="ORF">AQ619_17100</name>
</gene>
<reference evidence="2 3" key="1">
    <citation type="submission" date="2015-10" db="EMBL/GenBank/DDBJ databases">
        <title>Conservation of the essential genome among Caulobacter and Brevundimonas species.</title>
        <authorList>
            <person name="Scott D."/>
            <person name="Ely B."/>
        </authorList>
    </citation>
    <scope>NUCLEOTIDE SEQUENCE [LARGE SCALE GENOMIC DNA]</scope>
    <source>
        <strain evidence="2 3">CB4</strain>
    </source>
</reference>
<evidence type="ECO:0000313" key="3">
    <source>
        <dbReference type="Proteomes" id="UP000056905"/>
    </source>
</evidence>
<accession>A0A0P0P414</accession>
<evidence type="ECO:0000259" key="1">
    <source>
        <dbReference type="Pfam" id="PF20075"/>
    </source>
</evidence>
<protein>
    <recommendedName>
        <fullName evidence="1">DUF6471 domain-containing protein</fullName>
    </recommendedName>
</protein>
<sequence length="80" mass="8801">MVATRTVKSTDQVKGVLKAELKRRNLTYADLARLLAERGVTESEANLRNKISRGSFTAAFLFECLMAMGCDSVRLGPADH</sequence>
<dbReference type="OrthoDB" id="9808716at2"/>
<organism evidence="2 3">
    <name type="scientific">Caulobacter henricii</name>
    <dbReference type="NCBI Taxonomy" id="69395"/>
    <lineage>
        <taxon>Bacteria</taxon>
        <taxon>Pseudomonadati</taxon>
        <taxon>Pseudomonadota</taxon>
        <taxon>Alphaproteobacteria</taxon>
        <taxon>Caulobacterales</taxon>
        <taxon>Caulobacteraceae</taxon>
        <taxon>Caulobacter</taxon>
    </lineage>
</organism>
<dbReference type="Proteomes" id="UP000056905">
    <property type="component" value="Chromosome"/>
</dbReference>
<feature type="domain" description="DUF6471" evidence="1">
    <location>
        <begin position="11"/>
        <end position="73"/>
    </location>
</feature>
<proteinExistence type="predicted"/>
<dbReference type="AlphaFoldDB" id="A0A0P0P414"/>
<dbReference type="Pfam" id="PF20075">
    <property type="entry name" value="DUF6471"/>
    <property type="match status" value="1"/>
</dbReference>
<name>A0A0P0P414_9CAUL</name>